<keyword evidence="1" id="KW-1133">Transmembrane helix</keyword>
<feature type="transmembrane region" description="Helical" evidence="1">
    <location>
        <begin position="91"/>
        <end position="108"/>
    </location>
</feature>
<proteinExistence type="predicted"/>
<evidence type="ECO:0000313" key="2">
    <source>
        <dbReference type="EMBL" id="MBM7616412.1"/>
    </source>
</evidence>
<feature type="transmembrane region" description="Helical" evidence="1">
    <location>
        <begin position="62"/>
        <end position="79"/>
    </location>
</feature>
<dbReference type="Proteomes" id="UP001314796">
    <property type="component" value="Unassembled WGS sequence"/>
</dbReference>
<feature type="transmembrane region" description="Helical" evidence="1">
    <location>
        <begin position="22"/>
        <end position="41"/>
    </location>
</feature>
<name>A0ABS2NUG0_9FIRM</name>
<keyword evidence="3" id="KW-1185">Reference proteome</keyword>
<keyword evidence="1" id="KW-0472">Membrane</keyword>
<keyword evidence="1" id="KW-0812">Transmembrane</keyword>
<gene>
    <name evidence="2" type="ORF">JOC73_002995</name>
</gene>
<accession>A0ABS2NUG0</accession>
<organism evidence="2 3">
    <name type="scientific">Alkaliphilus hydrothermalis</name>
    <dbReference type="NCBI Taxonomy" id="1482730"/>
    <lineage>
        <taxon>Bacteria</taxon>
        <taxon>Bacillati</taxon>
        <taxon>Bacillota</taxon>
        <taxon>Clostridia</taxon>
        <taxon>Peptostreptococcales</taxon>
        <taxon>Natronincolaceae</taxon>
        <taxon>Alkaliphilus</taxon>
    </lineage>
</organism>
<protein>
    <submittedName>
        <fullName evidence="2">Uncharacterized protein</fullName>
    </submittedName>
</protein>
<evidence type="ECO:0000256" key="1">
    <source>
        <dbReference type="SAM" id="Phobius"/>
    </source>
</evidence>
<reference evidence="2 3" key="1">
    <citation type="submission" date="2021-01" db="EMBL/GenBank/DDBJ databases">
        <title>Genomic Encyclopedia of Type Strains, Phase IV (KMG-IV): sequencing the most valuable type-strain genomes for metagenomic binning, comparative biology and taxonomic classification.</title>
        <authorList>
            <person name="Goeker M."/>
        </authorList>
    </citation>
    <scope>NUCLEOTIDE SEQUENCE [LARGE SCALE GENOMIC DNA]</scope>
    <source>
        <strain evidence="2 3">DSM 25890</strain>
    </source>
</reference>
<dbReference type="EMBL" id="JAFBEE010000035">
    <property type="protein sequence ID" value="MBM7616412.1"/>
    <property type="molecule type" value="Genomic_DNA"/>
</dbReference>
<sequence length="127" mass="14712">MLGKLSSAMFEKVLAKNTQMNLYQKGVILGIIICILLYIYHSKSNDKNSGYRNRNDILDSKFKRYITRTVLISIGWLLIVSNSESVTTTVTYPLIILSSMFLVFAQYMRTAYIKLKYFISYLKIKKS</sequence>
<comment type="caution">
    <text evidence="2">The sequence shown here is derived from an EMBL/GenBank/DDBJ whole genome shotgun (WGS) entry which is preliminary data.</text>
</comment>
<evidence type="ECO:0000313" key="3">
    <source>
        <dbReference type="Proteomes" id="UP001314796"/>
    </source>
</evidence>